<feature type="domain" description="PTS EIIA type-2" evidence="6">
    <location>
        <begin position="561"/>
        <end position="701"/>
    </location>
</feature>
<dbReference type="Gene3D" id="1.10.1790.10">
    <property type="entry name" value="PRD domain"/>
    <property type="match status" value="2"/>
</dbReference>
<dbReference type="Pfam" id="PF00874">
    <property type="entry name" value="PRD"/>
    <property type="match status" value="2"/>
</dbReference>
<dbReference type="SUPFAM" id="SSF63520">
    <property type="entry name" value="PTS-regulatory domain, PRD"/>
    <property type="match status" value="2"/>
</dbReference>
<dbReference type="PROSITE" id="PS51099">
    <property type="entry name" value="PTS_EIIB_TYPE_2"/>
    <property type="match status" value="1"/>
</dbReference>
<proteinExistence type="predicted"/>
<dbReference type="EMBL" id="BORP01000002">
    <property type="protein sequence ID" value="GIO26998.1"/>
    <property type="molecule type" value="Genomic_DNA"/>
</dbReference>
<dbReference type="Pfam" id="PF00359">
    <property type="entry name" value="PTS_EIIA_2"/>
    <property type="match status" value="1"/>
</dbReference>
<keyword evidence="10" id="KW-1185">Reference proteome</keyword>
<protein>
    <submittedName>
        <fullName evidence="9">Transcriptional antiterminator</fullName>
    </submittedName>
</protein>
<dbReference type="PANTHER" id="PTHR30185">
    <property type="entry name" value="CRYPTIC BETA-GLUCOSIDE BGL OPERON ANTITERMINATOR"/>
    <property type="match status" value="1"/>
</dbReference>
<dbReference type="InterPro" id="IPR036388">
    <property type="entry name" value="WH-like_DNA-bd_sf"/>
</dbReference>
<keyword evidence="3" id="KW-0805">Transcription regulation</keyword>
<dbReference type="Pfam" id="PF05043">
    <property type="entry name" value="Mga"/>
    <property type="match status" value="1"/>
</dbReference>
<dbReference type="GO" id="GO:0008982">
    <property type="term" value="F:protein-N(PI)-phosphohistidine-sugar phosphotransferase activity"/>
    <property type="evidence" value="ECO:0007669"/>
    <property type="project" value="InterPro"/>
</dbReference>
<dbReference type="SUPFAM" id="SSF52794">
    <property type="entry name" value="PTS system IIB component-like"/>
    <property type="match status" value="1"/>
</dbReference>
<evidence type="ECO:0000256" key="5">
    <source>
        <dbReference type="ARBA" id="ARBA00023163"/>
    </source>
</evidence>
<dbReference type="Gene3D" id="1.10.10.10">
    <property type="entry name" value="Winged helix-like DNA-binding domain superfamily/Winged helix DNA-binding domain"/>
    <property type="match status" value="1"/>
</dbReference>
<dbReference type="Proteomes" id="UP000676917">
    <property type="component" value="Unassembled WGS sequence"/>
</dbReference>
<dbReference type="CDD" id="cd05568">
    <property type="entry name" value="PTS_IIB_bgl_like"/>
    <property type="match status" value="1"/>
</dbReference>
<evidence type="ECO:0000256" key="4">
    <source>
        <dbReference type="ARBA" id="ARBA00023159"/>
    </source>
</evidence>
<name>A0A920C6V5_9BACI</name>
<comment type="caution">
    <text evidence="9">The sequence shown here is derived from an EMBL/GenBank/DDBJ whole genome shotgun (WGS) entry which is preliminary data.</text>
</comment>
<dbReference type="PROSITE" id="PS51372">
    <property type="entry name" value="PRD_2"/>
    <property type="match status" value="2"/>
</dbReference>
<keyword evidence="2" id="KW-0677">Repeat</keyword>
<dbReference type="PROSITE" id="PS51094">
    <property type="entry name" value="PTS_EIIA_TYPE_2"/>
    <property type="match status" value="1"/>
</dbReference>
<feature type="domain" description="PRD" evidence="8">
    <location>
        <begin position="198"/>
        <end position="303"/>
    </location>
</feature>
<evidence type="ECO:0000256" key="2">
    <source>
        <dbReference type="ARBA" id="ARBA00022737"/>
    </source>
</evidence>
<dbReference type="PANTHER" id="PTHR30185:SF18">
    <property type="entry name" value="TRANSCRIPTIONAL REGULATOR MTLR"/>
    <property type="match status" value="1"/>
</dbReference>
<dbReference type="GO" id="GO:0009401">
    <property type="term" value="P:phosphoenolpyruvate-dependent sugar phosphotransferase system"/>
    <property type="evidence" value="ECO:0007669"/>
    <property type="project" value="InterPro"/>
</dbReference>
<keyword evidence="4" id="KW-0010">Activator</keyword>
<dbReference type="SUPFAM" id="SSF46785">
    <property type="entry name" value="Winged helix' DNA-binding domain"/>
    <property type="match status" value="1"/>
</dbReference>
<dbReference type="InterPro" id="IPR013011">
    <property type="entry name" value="PTS_EIIB_2"/>
</dbReference>
<evidence type="ECO:0000313" key="10">
    <source>
        <dbReference type="Proteomes" id="UP000676917"/>
    </source>
</evidence>
<keyword evidence="1" id="KW-0808">Transferase</keyword>
<dbReference type="RefSeq" id="WP_212920485.1">
    <property type="nucleotide sequence ID" value="NZ_BORP01000002.1"/>
</dbReference>
<dbReference type="Pfam" id="PF08279">
    <property type="entry name" value="HTH_11"/>
    <property type="match status" value="1"/>
</dbReference>
<evidence type="ECO:0000256" key="1">
    <source>
        <dbReference type="ARBA" id="ARBA00022679"/>
    </source>
</evidence>
<dbReference type="InterPro" id="IPR011608">
    <property type="entry name" value="PRD"/>
</dbReference>
<evidence type="ECO:0000259" key="6">
    <source>
        <dbReference type="PROSITE" id="PS51094"/>
    </source>
</evidence>
<dbReference type="Gene3D" id="3.40.50.2300">
    <property type="match status" value="1"/>
</dbReference>
<dbReference type="InterPro" id="IPR013196">
    <property type="entry name" value="HTH_11"/>
</dbReference>
<evidence type="ECO:0000259" key="8">
    <source>
        <dbReference type="PROSITE" id="PS51372"/>
    </source>
</evidence>
<sequence length="710" mass="82732">MDQRSMAVFNQLLQRDSYISVQELAEKLNVSRRTIYNDLDKINDWLKDHDLPEIQQVRAQGLYLDELTKKEILNSYSFSEISYYEFSPDERKAWIYIHIVGQNKPYFLEDVRELFQVSRNTALDDIKRLKNDLAAYRLQVTTERKSGYQIIGNEDDIRRVLIYFLSQVIPKEGWYGLTADLENATKGRKDRALEPYKIFDVPLLNLLRKLLNDYEQRYMIELTDDILNSIVVWFHFFIKRIMQQAFVEVDSIEKEIIWETDEYVGADFLCNSISESLNMQIPANEIYYFAMYLLSAKVNYNSSPKLKGEEKKALRNVVEKMVADFQLYAAIEFQNPEQMIQNLLLHLKPAYYRIKYGIDVENTLRESVMNNYPEVFHITKKVVHHFEDVIGKRINDNEVAFITMHFGGWLRKEGVTLDKTRKKMLIVCTNGLGTSRLLESQLEGLISDVQIVGVTSLRDYEKMALNVHFIVSTIPLPDKGVPVFVVNPVLNNEDKEQLLKRVNSLFENSSKQQIYSVDTVMDIVGRYAKIEDSEALSKELRRYFYSPKNTETEMMKPNLSELLPEERISFKKQISSWEEAVRYASMPLLKEGFINENYIEKMIQNIIKLGPYVVISDNFTLPHANPEDGVLKTGMSMLLLENPVDMLGKKVSAFVILASRDNEQHLRALQQLTKLLTDKEHKKIMMSTTDRSRILSLIQAYSTTQINNKE</sequence>
<evidence type="ECO:0000256" key="3">
    <source>
        <dbReference type="ARBA" id="ARBA00023015"/>
    </source>
</evidence>
<dbReference type="InterPro" id="IPR016152">
    <property type="entry name" value="PTrfase/Anion_transptr"/>
</dbReference>
<dbReference type="InterPro" id="IPR002178">
    <property type="entry name" value="PTS_EIIA_type-2_dom"/>
</dbReference>
<feature type="domain" description="PTS EIIB type-2" evidence="7">
    <location>
        <begin position="422"/>
        <end position="510"/>
    </location>
</feature>
<evidence type="ECO:0000313" key="9">
    <source>
        <dbReference type="EMBL" id="GIO26998.1"/>
    </source>
</evidence>
<dbReference type="InterPro" id="IPR036095">
    <property type="entry name" value="PTS_EIIB-like_sf"/>
</dbReference>
<dbReference type="InterPro" id="IPR007737">
    <property type="entry name" value="Mga_HTH"/>
</dbReference>
<dbReference type="InterPro" id="IPR036634">
    <property type="entry name" value="PRD_sf"/>
</dbReference>
<gene>
    <name evidence="9" type="ORF">J43TS3_16090</name>
</gene>
<dbReference type="InterPro" id="IPR050661">
    <property type="entry name" value="BglG_antiterminators"/>
</dbReference>
<dbReference type="GO" id="GO:0006355">
    <property type="term" value="P:regulation of DNA-templated transcription"/>
    <property type="evidence" value="ECO:0007669"/>
    <property type="project" value="InterPro"/>
</dbReference>
<accession>A0A920C6V5</accession>
<organism evidence="9 10">
    <name type="scientific">Ornithinibacillus bavariensis</name>
    <dbReference type="NCBI Taxonomy" id="545502"/>
    <lineage>
        <taxon>Bacteria</taxon>
        <taxon>Bacillati</taxon>
        <taxon>Bacillota</taxon>
        <taxon>Bacilli</taxon>
        <taxon>Bacillales</taxon>
        <taxon>Bacillaceae</taxon>
        <taxon>Ornithinibacillus</taxon>
    </lineage>
</organism>
<dbReference type="Gene3D" id="3.40.930.10">
    <property type="entry name" value="Mannitol-specific EII, Chain A"/>
    <property type="match status" value="1"/>
</dbReference>
<feature type="domain" description="PRD" evidence="8">
    <location>
        <begin position="309"/>
        <end position="416"/>
    </location>
</feature>
<evidence type="ECO:0000259" key="7">
    <source>
        <dbReference type="PROSITE" id="PS51099"/>
    </source>
</evidence>
<dbReference type="InterPro" id="IPR036390">
    <property type="entry name" value="WH_DNA-bd_sf"/>
</dbReference>
<dbReference type="AlphaFoldDB" id="A0A920C6V5"/>
<dbReference type="SUPFAM" id="SSF55804">
    <property type="entry name" value="Phoshotransferase/anion transport protein"/>
    <property type="match status" value="1"/>
</dbReference>
<keyword evidence="5" id="KW-0804">Transcription</keyword>
<reference evidence="9" key="1">
    <citation type="submission" date="2021-03" db="EMBL/GenBank/DDBJ databases">
        <title>Antimicrobial resistance genes in bacteria isolated from Japanese honey, and their potential for conferring macrolide and lincosamide resistance in the American foulbrood pathogen Paenibacillus larvae.</title>
        <authorList>
            <person name="Okamoto M."/>
            <person name="Kumagai M."/>
            <person name="Kanamori H."/>
            <person name="Takamatsu D."/>
        </authorList>
    </citation>
    <scope>NUCLEOTIDE SEQUENCE</scope>
    <source>
        <strain evidence="9">J43TS3</strain>
    </source>
</reference>